<sequence>MIFPEEVSEIQKRPSQWCCADAGVLPCAACGDRSILR</sequence>
<organism evidence="1">
    <name type="scientific">Salmonella enteritidis</name>
    <dbReference type="NCBI Taxonomy" id="149539"/>
    <lineage>
        <taxon>Bacteria</taxon>
        <taxon>Pseudomonadati</taxon>
        <taxon>Pseudomonadota</taxon>
        <taxon>Gammaproteobacteria</taxon>
        <taxon>Enterobacterales</taxon>
        <taxon>Enterobacteriaceae</taxon>
        <taxon>Salmonella</taxon>
    </lineage>
</organism>
<dbReference type="EMBL" id="KM396298">
    <property type="protein sequence ID" value="AKB09874.1"/>
    <property type="molecule type" value="Genomic_DNA"/>
</dbReference>
<geneLocation type="plasmid" evidence="3">
    <name>pSEN110055</name>
</geneLocation>
<evidence type="ECO:0000313" key="3">
    <source>
        <dbReference type="EMBL" id="AKB10424.1"/>
    </source>
</evidence>
<evidence type="ECO:0000313" key="2">
    <source>
        <dbReference type="EMBL" id="AKB10147.1"/>
    </source>
</evidence>
<gene>
    <name evidence="1" type="ORF">pKUSR18_061</name>
    <name evidence="3" type="ORF">pSEN110055_062</name>
    <name evidence="2" type="ORF">pSEN112499_062</name>
</gene>
<keyword evidence="1" id="KW-0614">Plasmid</keyword>
<dbReference type="EMBL" id="KM396299">
    <property type="protein sequence ID" value="AKB10147.1"/>
    <property type="molecule type" value="Genomic_DNA"/>
</dbReference>
<protein>
    <submittedName>
        <fullName evidence="1">Uncharacterized protein</fullName>
    </submittedName>
</protein>
<evidence type="ECO:0000313" key="1">
    <source>
        <dbReference type="EMBL" id="AKB09874.1"/>
    </source>
</evidence>
<geneLocation type="plasmid" evidence="1">
    <name>pKUSR18</name>
</geneLocation>
<geneLocation type="plasmid" evidence="2">
    <name>pSEN112499</name>
</geneLocation>
<accession>A0A1B0QX73</accession>
<proteinExistence type="predicted"/>
<reference evidence="1" key="1">
    <citation type="submission" date="2014-08" db="EMBL/GenBank/DDBJ databases">
        <title>High prevalence of clonal-related extended-spectrum cephalosporin-resistant Salmonella enterica serovar Enteritidis in Republic of Korea: a microbiological, molecular, and epidemiological study.</title>
        <authorList>
            <person name="Kim J.S."/>
            <person name="Jeon S.-E."/>
            <person name="Kim S.-J."/>
            <person name="Lee D.-Y."/>
            <person name="Chung G.T."/>
            <person name="Yoo C.-K."/>
            <person name="Kim J."/>
        </authorList>
    </citation>
    <scope>NUCLEOTIDE SEQUENCE</scope>
    <source>
        <strain evidence="1">KUSR18</strain>
        <strain evidence="3">SEN110055</strain>
        <strain evidence="2">SEN112499</strain>
        <plasmid evidence="1">pKUSR18</plasmid>
        <plasmid evidence="3">pSEN110055</plasmid>
        <plasmid evidence="2">pSEN112499</plasmid>
    </source>
</reference>
<dbReference type="AlphaFoldDB" id="A0A1B0QX73"/>
<dbReference type="EMBL" id="KM396300">
    <property type="protein sequence ID" value="AKB10424.1"/>
    <property type="molecule type" value="Genomic_DNA"/>
</dbReference>
<name>A0A1B0QX73_SALEN</name>